<name>A0A0F7L5H7_9VIRU</name>
<organism evidence="1">
    <name type="scientific">uncultured marine virus</name>
    <dbReference type="NCBI Taxonomy" id="186617"/>
    <lineage>
        <taxon>Viruses</taxon>
        <taxon>environmental samples</taxon>
    </lineage>
</organism>
<sequence>MMTIFKTITCMIWREGSVLGHLTLPDGESLAYEVKLHLLGQRYVNQIIYDRQHDAPMITYKYSMSRKFHPNFWPYHGVV</sequence>
<evidence type="ECO:0000313" key="1">
    <source>
        <dbReference type="EMBL" id="AKH47794.1"/>
    </source>
</evidence>
<protein>
    <submittedName>
        <fullName evidence="1">Uncharacterized protein</fullName>
    </submittedName>
</protein>
<accession>A0A0F7L5H7</accession>
<dbReference type="EMBL" id="KR029598">
    <property type="protein sequence ID" value="AKH47794.1"/>
    <property type="molecule type" value="Genomic_DNA"/>
</dbReference>
<reference evidence="1" key="2">
    <citation type="submission" date="2015-03" db="EMBL/GenBank/DDBJ databases">
        <authorList>
            <person name="Chow C.-E.T."/>
            <person name="Winget D.M."/>
            <person name="White R.A.III."/>
            <person name="Hallam S.J."/>
            <person name="Suttle C.A."/>
        </authorList>
    </citation>
    <scope>NUCLEOTIDE SEQUENCE</scope>
    <source>
        <strain evidence="1">Oxic1_3</strain>
    </source>
</reference>
<proteinExistence type="predicted"/>
<reference evidence="1" key="1">
    <citation type="journal article" date="2015" name="Front. Microbiol.">
        <title>Combining genomic sequencing methods to explore viral diversity and reveal potential virus-host interactions.</title>
        <authorList>
            <person name="Chow C.E."/>
            <person name="Winget D.M."/>
            <person name="White R.A.III."/>
            <person name="Hallam S.J."/>
            <person name="Suttle C.A."/>
        </authorList>
    </citation>
    <scope>NUCLEOTIDE SEQUENCE</scope>
    <source>
        <strain evidence="1">Oxic1_3</strain>
    </source>
</reference>